<dbReference type="GO" id="GO:0008270">
    <property type="term" value="F:zinc ion binding"/>
    <property type="evidence" value="ECO:0007669"/>
    <property type="project" value="UniProtKB-KW"/>
</dbReference>
<evidence type="ECO:0000259" key="3">
    <source>
        <dbReference type="PROSITE" id="PS50157"/>
    </source>
</evidence>
<dbReference type="EMBL" id="CAXKWB010033976">
    <property type="protein sequence ID" value="CAL4144060.1"/>
    <property type="molecule type" value="Genomic_DNA"/>
</dbReference>
<organism evidence="4 5">
    <name type="scientific">Meganyctiphanes norvegica</name>
    <name type="common">Northern krill</name>
    <name type="synonym">Thysanopoda norvegica</name>
    <dbReference type="NCBI Taxonomy" id="48144"/>
    <lineage>
        <taxon>Eukaryota</taxon>
        <taxon>Metazoa</taxon>
        <taxon>Ecdysozoa</taxon>
        <taxon>Arthropoda</taxon>
        <taxon>Crustacea</taxon>
        <taxon>Multicrustacea</taxon>
        <taxon>Malacostraca</taxon>
        <taxon>Eumalacostraca</taxon>
        <taxon>Eucarida</taxon>
        <taxon>Euphausiacea</taxon>
        <taxon>Euphausiidae</taxon>
        <taxon>Meganyctiphanes</taxon>
    </lineage>
</organism>
<dbReference type="PROSITE" id="PS50157">
    <property type="entry name" value="ZINC_FINGER_C2H2_2"/>
    <property type="match status" value="1"/>
</dbReference>
<keyword evidence="5" id="KW-1185">Reference proteome</keyword>
<sequence length="267" mass="29140">IGSKSSSPEKESESGLDEGHSGSPGSPSLSLEAFTEVTGLSTSSTGSPHVPPSPSRITPKTPAAKRHKPDAHSPLDGSIIDALSTIQPELLSSYIDEDCSVVYTQLNNEGPTPPKMTLVPKTEIQEYGEGFDGNIGRDINEDEQGSIGYDNVLKIEEDIDGDDPLNTTPDDIYSSTPHQTTEGQNLVSYAAEAITEDGSSNLYNCPDETDYQLLQQLEFTTNSHKYMQWPSRHPAVCPVCGKFFKFKYNMRIHLKRMHGCSNAFPDN</sequence>
<feature type="region of interest" description="Disordered" evidence="2">
    <location>
        <begin position="1"/>
        <end position="76"/>
    </location>
</feature>
<proteinExistence type="predicted"/>
<dbReference type="Proteomes" id="UP001497623">
    <property type="component" value="Unassembled WGS sequence"/>
</dbReference>
<dbReference type="PROSITE" id="PS00028">
    <property type="entry name" value="ZINC_FINGER_C2H2_1"/>
    <property type="match status" value="1"/>
</dbReference>
<protein>
    <recommendedName>
        <fullName evidence="3">C2H2-type domain-containing protein</fullName>
    </recommendedName>
</protein>
<accession>A0AAV2RZ49</accession>
<evidence type="ECO:0000256" key="2">
    <source>
        <dbReference type="SAM" id="MobiDB-lite"/>
    </source>
</evidence>
<feature type="compositionally biased region" description="Low complexity" evidence="2">
    <location>
        <begin position="21"/>
        <end position="31"/>
    </location>
</feature>
<keyword evidence="1" id="KW-0479">Metal-binding</keyword>
<dbReference type="InterPro" id="IPR013087">
    <property type="entry name" value="Znf_C2H2_type"/>
</dbReference>
<feature type="compositionally biased region" description="Polar residues" evidence="2">
    <location>
        <begin position="38"/>
        <end position="47"/>
    </location>
</feature>
<feature type="non-terminal residue" evidence="4">
    <location>
        <position position="1"/>
    </location>
</feature>
<evidence type="ECO:0000313" key="4">
    <source>
        <dbReference type="EMBL" id="CAL4144060.1"/>
    </source>
</evidence>
<gene>
    <name evidence="4" type="ORF">MNOR_LOCUS29389</name>
</gene>
<evidence type="ECO:0000256" key="1">
    <source>
        <dbReference type="PROSITE-ProRule" id="PRU00042"/>
    </source>
</evidence>
<feature type="domain" description="C2H2-type" evidence="3">
    <location>
        <begin position="235"/>
        <end position="258"/>
    </location>
</feature>
<keyword evidence="1" id="KW-0862">Zinc</keyword>
<keyword evidence="1" id="KW-0863">Zinc-finger</keyword>
<dbReference type="AlphaFoldDB" id="A0AAV2RZ49"/>
<evidence type="ECO:0000313" key="5">
    <source>
        <dbReference type="Proteomes" id="UP001497623"/>
    </source>
</evidence>
<name>A0AAV2RZ49_MEGNR</name>
<reference evidence="4 5" key="1">
    <citation type="submission" date="2024-05" db="EMBL/GenBank/DDBJ databases">
        <authorList>
            <person name="Wallberg A."/>
        </authorList>
    </citation>
    <scope>NUCLEOTIDE SEQUENCE [LARGE SCALE GENOMIC DNA]</scope>
</reference>
<feature type="compositionally biased region" description="Basic and acidic residues" evidence="2">
    <location>
        <begin position="7"/>
        <end position="20"/>
    </location>
</feature>
<comment type="caution">
    <text evidence="4">The sequence shown here is derived from an EMBL/GenBank/DDBJ whole genome shotgun (WGS) entry which is preliminary data.</text>
</comment>